<dbReference type="EMBL" id="CM000845">
    <property type="protein sequence ID" value="KRH24653.1"/>
    <property type="molecule type" value="Genomic_DNA"/>
</dbReference>
<dbReference type="HOGENOM" id="CLU_2982910_0_0_1"/>
<protein>
    <submittedName>
        <fullName evidence="2 3">Uncharacterized protein</fullName>
    </submittedName>
</protein>
<evidence type="ECO:0000313" key="3">
    <source>
        <dbReference type="EnsemblPlants" id="KRH24653"/>
    </source>
</evidence>
<keyword evidence="4" id="KW-1185">Reference proteome</keyword>
<dbReference type="AlphaFoldDB" id="K7LT73"/>
<dbReference type="EnsemblPlants" id="KRH24653">
    <property type="protein sequence ID" value="KRH24653"/>
    <property type="gene ID" value="GLYMA_12G053600"/>
</dbReference>
<accession>K7LT73</accession>
<evidence type="ECO:0000313" key="4">
    <source>
        <dbReference type="Proteomes" id="UP000008827"/>
    </source>
</evidence>
<name>K7LT73_SOYBN</name>
<reference evidence="3" key="2">
    <citation type="submission" date="2018-02" db="UniProtKB">
        <authorList>
            <consortium name="EnsemblPlants"/>
        </authorList>
    </citation>
    <scope>IDENTIFICATION</scope>
    <source>
        <strain evidence="3">Williams 82</strain>
    </source>
</reference>
<reference evidence="2" key="3">
    <citation type="submission" date="2018-07" db="EMBL/GenBank/DDBJ databases">
        <title>WGS assembly of Glycine max.</title>
        <authorList>
            <person name="Schmutz J."/>
            <person name="Cannon S."/>
            <person name="Schlueter J."/>
            <person name="Ma J."/>
            <person name="Mitros T."/>
            <person name="Nelson W."/>
            <person name="Hyten D."/>
            <person name="Song Q."/>
            <person name="Thelen J."/>
            <person name="Cheng J."/>
            <person name="Xu D."/>
            <person name="Hellsten U."/>
            <person name="May G."/>
            <person name="Yu Y."/>
            <person name="Sakurai T."/>
            <person name="Umezawa T."/>
            <person name="Bhattacharyya M."/>
            <person name="Sandhu D."/>
            <person name="Valliyodan B."/>
            <person name="Lindquist E."/>
            <person name="Peto M."/>
            <person name="Grant D."/>
            <person name="Shu S."/>
            <person name="Goodstein D."/>
            <person name="Barry K."/>
            <person name="Futrell-Griggs M."/>
            <person name="Abernathy B."/>
            <person name="Du J."/>
            <person name="Tian Z."/>
            <person name="Zhu L."/>
            <person name="Gill N."/>
            <person name="Joshi T."/>
            <person name="Libault M."/>
            <person name="Sethuraman A."/>
            <person name="Zhang X."/>
            <person name="Shinozaki K."/>
            <person name="Nguyen H."/>
            <person name="Wing R."/>
            <person name="Cregan P."/>
            <person name="Specht J."/>
            <person name="Grimwood J."/>
            <person name="Rokhsar D."/>
            <person name="Stacey G."/>
            <person name="Shoemaker R."/>
            <person name="Jackson S."/>
        </authorList>
    </citation>
    <scope>NUCLEOTIDE SEQUENCE</scope>
    <source>
        <tissue evidence="2">Callus</tissue>
    </source>
</reference>
<keyword evidence="1" id="KW-0812">Transmembrane</keyword>
<evidence type="ECO:0000256" key="1">
    <source>
        <dbReference type="SAM" id="Phobius"/>
    </source>
</evidence>
<dbReference type="PaxDb" id="3847-GLYMA12G05750.1"/>
<gene>
    <name evidence="2" type="ORF">GLYMA_12G053600</name>
</gene>
<dbReference type="Proteomes" id="UP000008827">
    <property type="component" value="Chromosome 12"/>
</dbReference>
<feature type="transmembrane region" description="Helical" evidence="1">
    <location>
        <begin position="31"/>
        <end position="54"/>
    </location>
</feature>
<evidence type="ECO:0000313" key="2">
    <source>
        <dbReference type="EMBL" id="KRH24653.1"/>
    </source>
</evidence>
<dbReference type="InParanoid" id="K7LT73"/>
<sequence length="58" mass="6538">MFLSQFHSVWKISITFCFFSGPLQVPHRLSFVSGGLVLSLIILVVSISLLSFFFSNEL</sequence>
<reference evidence="2 3" key="1">
    <citation type="journal article" date="2010" name="Nature">
        <title>Genome sequence of the palaeopolyploid soybean.</title>
        <authorList>
            <person name="Schmutz J."/>
            <person name="Cannon S.B."/>
            <person name="Schlueter J."/>
            <person name="Ma J."/>
            <person name="Mitros T."/>
            <person name="Nelson W."/>
            <person name="Hyten D.L."/>
            <person name="Song Q."/>
            <person name="Thelen J.J."/>
            <person name="Cheng J."/>
            <person name="Xu D."/>
            <person name="Hellsten U."/>
            <person name="May G.D."/>
            <person name="Yu Y."/>
            <person name="Sakurai T."/>
            <person name="Umezawa T."/>
            <person name="Bhattacharyya M.K."/>
            <person name="Sandhu D."/>
            <person name="Valliyodan B."/>
            <person name="Lindquist E."/>
            <person name="Peto M."/>
            <person name="Grant D."/>
            <person name="Shu S."/>
            <person name="Goodstein D."/>
            <person name="Barry K."/>
            <person name="Futrell-Griggs M."/>
            <person name="Abernathy B."/>
            <person name="Du J."/>
            <person name="Tian Z."/>
            <person name="Zhu L."/>
            <person name="Gill N."/>
            <person name="Joshi T."/>
            <person name="Libault M."/>
            <person name="Sethuraman A."/>
            <person name="Zhang X.-C."/>
            <person name="Shinozaki K."/>
            <person name="Nguyen H.T."/>
            <person name="Wing R.A."/>
            <person name="Cregan P."/>
            <person name="Specht J."/>
            <person name="Grimwood J."/>
            <person name="Rokhsar D."/>
            <person name="Stacey G."/>
            <person name="Shoemaker R.C."/>
            <person name="Jackson S.A."/>
        </authorList>
    </citation>
    <scope>NUCLEOTIDE SEQUENCE [LARGE SCALE GENOMIC DNA]</scope>
    <source>
        <strain evidence="3">cv. Williams 82</strain>
        <tissue evidence="2">Callus</tissue>
    </source>
</reference>
<proteinExistence type="predicted"/>
<organism evidence="2">
    <name type="scientific">Glycine max</name>
    <name type="common">Soybean</name>
    <name type="synonym">Glycine hispida</name>
    <dbReference type="NCBI Taxonomy" id="3847"/>
    <lineage>
        <taxon>Eukaryota</taxon>
        <taxon>Viridiplantae</taxon>
        <taxon>Streptophyta</taxon>
        <taxon>Embryophyta</taxon>
        <taxon>Tracheophyta</taxon>
        <taxon>Spermatophyta</taxon>
        <taxon>Magnoliopsida</taxon>
        <taxon>eudicotyledons</taxon>
        <taxon>Gunneridae</taxon>
        <taxon>Pentapetalae</taxon>
        <taxon>rosids</taxon>
        <taxon>fabids</taxon>
        <taxon>Fabales</taxon>
        <taxon>Fabaceae</taxon>
        <taxon>Papilionoideae</taxon>
        <taxon>50 kb inversion clade</taxon>
        <taxon>NPAAA clade</taxon>
        <taxon>indigoferoid/millettioid clade</taxon>
        <taxon>Phaseoleae</taxon>
        <taxon>Glycine</taxon>
        <taxon>Glycine subgen. Soja</taxon>
    </lineage>
</organism>
<keyword evidence="1" id="KW-0472">Membrane</keyword>
<keyword evidence="1" id="KW-1133">Transmembrane helix</keyword>
<dbReference type="Gramene" id="KRH24653">
    <property type="protein sequence ID" value="KRH24653"/>
    <property type="gene ID" value="GLYMA_12G053600"/>
</dbReference>